<evidence type="ECO:0000313" key="3">
    <source>
        <dbReference type="Proteomes" id="UP001163687"/>
    </source>
</evidence>
<dbReference type="RefSeq" id="WP_264844064.1">
    <property type="nucleotide sequence ID" value="NZ_AP025628.1"/>
</dbReference>
<feature type="compositionally biased region" description="Basic and acidic residues" evidence="1">
    <location>
        <begin position="1"/>
        <end position="10"/>
    </location>
</feature>
<proteinExistence type="predicted"/>
<dbReference type="KEGG" id="cmic:caldi_10800"/>
<gene>
    <name evidence="2" type="ORF">caldi_10800</name>
</gene>
<dbReference type="AlphaFoldDB" id="A0AA35G7K6"/>
<evidence type="ECO:0000313" key="2">
    <source>
        <dbReference type="EMBL" id="BDG59990.1"/>
    </source>
</evidence>
<sequence>MTPNRAERPPHRAVTPSLSLRHVPPDLDEEPAYPDDPLLGWTHKPEPPPGLRLADGPWPPARRTRVGPRV</sequence>
<dbReference type="Proteomes" id="UP001163687">
    <property type="component" value="Chromosome"/>
</dbReference>
<name>A0AA35G7K6_9FIRM</name>
<keyword evidence="3" id="KW-1185">Reference proteome</keyword>
<evidence type="ECO:0000256" key="1">
    <source>
        <dbReference type="SAM" id="MobiDB-lite"/>
    </source>
</evidence>
<feature type="region of interest" description="Disordered" evidence="1">
    <location>
        <begin position="1"/>
        <end position="70"/>
    </location>
</feature>
<reference evidence="2" key="1">
    <citation type="submission" date="2022-03" db="EMBL/GenBank/DDBJ databases">
        <title>Complete genome sequence of Caldinitratiruptor microaerophilus.</title>
        <authorList>
            <person name="Mukaiyama R."/>
            <person name="Nishiyama T."/>
            <person name="Ueda K."/>
        </authorList>
    </citation>
    <scope>NUCLEOTIDE SEQUENCE</scope>
    <source>
        <strain evidence="2">JCM 16183</strain>
    </source>
</reference>
<organism evidence="2 3">
    <name type="scientific">Caldinitratiruptor microaerophilus</name>
    <dbReference type="NCBI Taxonomy" id="671077"/>
    <lineage>
        <taxon>Bacteria</taxon>
        <taxon>Bacillati</taxon>
        <taxon>Bacillota</taxon>
        <taxon>Clostridia</taxon>
        <taxon>Eubacteriales</taxon>
        <taxon>Symbiobacteriaceae</taxon>
        <taxon>Caldinitratiruptor</taxon>
    </lineage>
</organism>
<protein>
    <submittedName>
        <fullName evidence="2">Uncharacterized protein</fullName>
    </submittedName>
</protein>
<dbReference type="EMBL" id="AP025628">
    <property type="protein sequence ID" value="BDG59990.1"/>
    <property type="molecule type" value="Genomic_DNA"/>
</dbReference>
<accession>A0AA35G7K6</accession>